<feature type="domain" description="F-box" evidence="2">
    <location>
        <begin position="6"/>
        <end position="36"/>
    </location>
</feature>
<organism evidence="3 4">
    <name type="scientific">Orbilia javanica</name>
    <dbReference type="NCBI Taxonomy" id="47235"/>
    <lineage>
        <taxon>Eukaryota</taxon>
        <taxon>Fungi</taxon>
        <taxon>Dikarya</taxon>
        <taxon>Ascomycota</taxon>
        <taxon>Pezizomycotina</taxon>
        <taxon>Orbiliomycetes</taxon>
        <taxon>Orbiliales</taxon>
        <taxon>Orbiliaceae</taxon>
        <taxon>Orbilia</taxon>
    </lineage>
</organism>
<evidence type="ECO:0000259" key="2">
    <source>
        <dbReference type="PROSITE" id="PS50181"/>
    </source>
</evidence>
<protein>
    <recommendedName>
        <fullName evidence="2">F-box domain-containing protein</fullName>
    </recommendedName>
</protein>
<accession>A0AAN8RM14</accession>
<reference evidence="3 4" key="1">
    <citation type="submission" date="2019-10" db="EMBL/GenBank/DDBJ databases">
        <authorList>
            <person name="Palmer J.M."/>
        </authorList>
    </citation>
    <scope>NUCLEOTIDE SEQUENCE [LARGE SCALE GENOMIC DNA]</scope>
    <source>
        <strain evidence="3 4">TWF718</strain>
    </source>
</reference>
<evidence type="ECO:0000256" key="1">
    <source>
        <dbReference type="SAM" id="MobiDB-lite"/>
    </source>
</evidence>
<comment type="caution">
    <text evidence="3">The sequence shown here is derived from an EMBL/GenBank/DDBJ whole genome shotgun (WGS) entry which is preliminary data.</text>
</comment>
<dbReference type="AlphaFoldDB" id="A0AAN8RM14"/>
<dbReference type="InterPro" id="IPR001810">
    <property type="entry name" value="F-box_dom"/>
</dbReference>
<dbReference type="PROSITE" id="PS50181">
    <property type="entry name" value="FBOX"/>
    <property type="match status" value="1"/>
</dbReference>
<evidence type="ECO:0000313" key="4">
    <source>
        <dbReference type="Proteomes" id="UP001313282"/>
    </source>
</evidence>
<feature type="region of interest" description="Disordered" evidence="1">
    <location>
        <begin position="151"/>
        <end position="173"/>
    </location>
</feature>
<proteinExistence type="predicted"/>
<gene>
    <name evidence="3" type="ORF">TWF718_008802</name>
</gene>
<sequence length="583" mass="67278">MAPETKINLSNLPYDIIFDICDYLSNDDIQSLRLVSTAVSSNIPRPRLEEIQCQRTIFKHPREIARLKRLAALPLEKRNLIKHVVIDLADPYVVPLSSHEFDGLLRGYPGSTRLEMQKAFLEYRKRNPYGFRNKYTRPFRKLADKILQNSGLSRSSAPDQAEPDSGNESESSNLSFTTRTEIYSMLSETFDLNSGSQPLKFRRAKEKEEEGFDFYKSLIEAFKLLPNLKIITFKDRSRREQNKGYISTVWKAFNPTLAKFLRNNPEIESLPWHDWFQNSPDYGYGLTLSRAYPCVLFCAAHAQCQISEIRMDGLGWNGSIDSVPLWGFGRWYQSIEGLNFRPCIPSEGNDPTDVEAFQSTYKNLNRLEICIALDWMADYTDEGEASELFMTVIRNVQDLAVTRILDVHSESCKPSFVFPQMTVLPNLRSLEIIKAGITMKPLTEFLLANKGSLKEVFCVLTIRHTVKKEHMISFLEKVREGLDLRVFTMDFLTNKEPAKNCHLSVDIRGSWRDDTGGYHKYRVGTKCEQGRFWSWYSPRDREPLPRSNWVTKSSWNDFIEGIEEMATGESCLDHWNGNVKDHD</sequence>
<evidence type="ECO:0000313" key="3">
    <source>
        <dbReference type="EMBL" id="KAK6339383.1"/>
    </source>
</evidence>
<dbReference type="Pfam" id="PF00646">
    <property type="entry name" value="F-box"/>
    <property type="match status" value="1"/>
</dbReference>
<keyword evidence="4" id="KW-1185">Reference proteome</keyword>
<dbReference type="Proteomes" id="UP001313282">
    <property type="component" value="Unassembled WGS sequence"/>
</dbReference>
<name>A0AAN8RM14_9PEZI</name>
<dbReference type="EMBL" id="JAVHNR010000006">
    <property type="protein sequence ID" value="KAK6339383.1"/>
    <property type="molecule type" value="Genomic_DNA"/>
</dbReference>